<evidence type="ECO:0000259" key="3">
    <source>
        <dbReference type="PROSITE" id="PS50893"/>
    </source>
</evidence>
<dbReference type="PROSITE" id="PS00211">
    <property type="entry name" value="ABC_TRANSPORTER_1"/>
    <property type="match status" value="1"/>
</dbReference>
<keyword evidence="1" id="KW-0547">Nucleotide-binding</keyword>
<dbReference type="Proteomes" id="UP000239237">
    <property type="component" value="Unassembled WGS sequence"/>
</dbReference>
<reference evidence="4 7" key="2">
    <citation type="submission" date="2018-02" db="EMBL/GenBank/DDBJ databases">
        <authorList>
            <person name="Rodrigo-Torres L."/>
            <person name="Arahal R. D."/>
            <person name="Lucena T."/>
        </authorList>
    </citation>
    <scope>NUCLEOTIDE SEQUENCE [LARGE SCALE GENOMIC DNA]</scope>
    <source>
        <strain evidence="4 7">CECT 8486</strain>
    </source>
</reference>
<dbReference type="AlphaFoldDB" id="A0A2N9KH15"/>
<evidence type="ECO:0000313" key="4">
    <source>
        <dbReference type="EMBL" id="SPD94886.1"/>
    </source>
</evidence>
<evidence type="ECO:0000256" key="2">
    <source>
        <dbReference type="ARBA" id="ARBA00022840"/>
    </source>
</evidence>
<dbReference type="RefSeq" id="WP_072612851.1">
    <property type="nucleotide sequence ID" value="NZ_AP017935.1"/>
</dbReference>
<dbReference type="InterPro" id="IPR003593">
    <property type="entry name" value="AAA+_ATPase"/>
</dbReference>
<dbReference type="Gene3D" id="3.40.50.300">
    <property type="entry name" value="P-loop containing nucleotide triphosphate hydrolases"/>
    <property type="match status" value="1"/>
</dbReference>
<accession>A0A2N9KH15</accession>
<evidence type="ECO:0000256" key="1">
    <source>
        <dbReference type="ARBA" id="ARBA00022741"/>
    </source>
</evidence>
<evidence type="ECO:0000313" key="5">
    <source>
        <dbReference type="EMBL" id="SPE09749.1"/>
    </source>
</evidence>
<organism evidence="5 6">
    <name type="scientific">Leuconostoc suionicum</name>
    <dbReference type="NCBI Taxonomy" id="1511761"/>
    <lineage>
        <taxon>Bacteria</taxon>
        <taxon>Bacillati</taxon>
        <taxon>Bacillota</taxon>
        <taxon>Bacilli</taxon>
        <taxon>Lactobacillales</taxon>
        <taxon>Lactobacillaceae</taxon>
        <taxon>Leuconostoc</taxon>
    </lineage>
</organism>
<sequence>MSLILENISKKIHHHAILKNASFELKEGEIVGLVGRNGAGKTTLFRTISGEMQADFGRIGLDNKDYMKTVAVHDQLFYIDMPDNWLAFYTPKRVKSILEVAYTDFDSDWYDDRLKQFGLNNNKRVQNYSKGMKALFTIIVSFASRAQYVLLDEPLDGLDVLVRDQVKQLIIDRVTKNNTTVLIASHNLVELDTLVDRILLLKDGTIDRAFAIENNKNIKKYQLAYDGDVMPEFLRNNGTIIAQVGHIVTIVFDNFDEDIGIKLAGSDFKFIEELPISSEDIFRASFANEVYAWQQELGGEQ</sequence>
<dbReference type="EMBL" id="OKQR01000006">
    <property type="protein sequence ID" value="SPD94886.1"/>
    <property type="molecule type" value="Genomic_DNA"/>
</dbReference>
<evidence type="ECO:0000313" key="7">
    <source>
        <dbReference type="Proteomes" id="UP000239237"/>
    </source>
</evidence>
<dbReference type="InterPro" id="IPR003439">
    <property type="entry name" value="ABC_transporter-like_ATP-bd"/>
</dbReference>
<dbReference type="InterPro" id="IPR017871">
    <property type="entry name" value="ABC_transporter-like_CS"/>
</dbReference>
<dbReference type="GO" id="GO:0016887">
    <property type="term" value="F:ATP hydrolysis activity"/>
    <property type="evidence" value="ECO:0007669"/>
    <property type="project" value="InterPro"/>
</dbReference>
<keyword evidence="2 5" id="KW-0067">ATP-binding</keyword>
<dbReference type="PANTHER" id="PTHR43158:SF10">
    <property type="entry name" value="ABC TRANSPORTER ATP-BINDING PROTEIN YTRB"/>
    <property type="match status" value="1"/>
</dbReference>
<dbReference type="Pfam" id="PF00005">
    <property type="entry name" value="ABC_tran"/>
    <property type="match status" value="1"/>
</dbReference>
<keyword evidence="7" id="KW-1185">Reference proteome</keyword>
<dbReference type="PANTHER" id="PTHR43158">
    <property type="entry name" value="SKFA PEPTIDE EXPORT ATP-BINDING PROTEIN SKFE"/>
    <property type="match status" value="1"/>
</dbReference>
<feature type="domain" description="ABC transporter" evidence="3">
    <location>
        <begin position="3"/>
        <end position="228"/>
    </location>
</feature>
<dbReference type="SUPFAM" id="SSF52540">
    <property type="entry name" value="P-loop containing nucleoside triphosphate hydrolases"/>
    <property type="match status" value="1"/>
</dbReference>
<dbReference type="GO" id="GO:0005524">
    <property type="term" value="F:ATP binding"/>
    <property type="evidence" value="ECO:0007669"/>
    <property type="project" value="UniProtKB-KW"/>
</dbReference>
<name>A0A2N9KH15_9LACO</name>
<dbReference type="EMBL" id="OKQU01000005">
    <property type="protein sequence ID" value="SPE09749.1"/>
    <property type="molecule type" value="Genomic_DNA"/>
</dbReference>
<dbReference type="PROSITE" id="PS50893">
    <property type="entry name" value="ABC_TRANSPORTER_2"/>
    <property type="match status" value="1"/>
</dbReference>
<dbReference type="InterPro" id="IPR027417">
    <property type="entry name" value="P-loop_NTPase"/>
</dbReference>
<dbReference type="CDD" id="cd03230">
    <property type="entry name" value="ABC_DR_subfamily_A"/>
    <property type="match status" value="1"/>
</dbReference>
<dbReference type="KEGG" id="lsu:A6B45_00255"/>
<evidence type="ECO:0000313" key="6">
    <source>
        <dbReference type="Proteomes" id="UP000237923"/>
    </source>
</evidence>
<gene>
    <name evidence="5" type="primary">ytrB</name>
    <name evidence="4" type="ORF">LES8486_01943</name>
    <name evidence="5" type="ORF">LES9216_01943</name>
</gene>
<dbReference type="SMART" id="SM00382">
    <property type="entry name" value="AAA"/>
    <property type="match status" value="1"/>
</dbReference>
<dbReference type="GeneID" id="99673195"/>
<dbReference type="Proteomes" id="UP000237923">
    <property type="component" value="Unassembled WGS sequence"/>
</dbReference>
<reference evidence="5 6" key="1">
    <citation type="submission" date="2018-02" db="EMBL/GenBank/DDBJ databases">
        <authorList>
            <person name="Cohen D.B."/>
            <person name="Kent A.D."/>
        </authorList>
    </citation>
    <scope>NUCLEOTIDE SEQUENCE [LARGE SCALE GENOMIC DNA]</scope>
    <source>
        <strain evidence="5 6">CECT 9216</strain>
    </source>
</reference>
<protein>
    <submittedName>
        <fullName evidence="5">ABC transporter ATP-binding protein YtrB</fullName>
    </submittedName>
</protein>
<proteinExistence type="predicted"/>